<reference evidence="3" key="1">
    <citation type="submission" date="2023-10" db="EMBL/GenBank/DDBJ databases">
        <title>Genome assembly of Pristionchus species.</title>
        <authorList>
            <person name="Yoshida K."/>
            <person name="Sommer R.J."/>
        </authorList>
    </citation>
    <scope>NUCLEOTIDE SEQUENCE</scope>
    <source>
        <strain evidence="3">RS0144</strain>
    </source>
</reference>
<dbReference type="Proteomes" id="UP001432027">
    <property type="component" value="Unassembled WGS sequence"/>
</dbReference>
<keyword evidence="1" id="KW-0472">Membrane</keyword>
<evidence type="ECO:0000256" key="2">
    <source>
        <dbReference type="SAM" id="SignalP"/>
    </source>
</evidence>
<feature type="chain" id="PRO_5043932816" evidence="2">
    <location>
        <begin position="20"/>
        <end position="321"/>
    </location>
</feature>
<protein>
    <submittedName>
        <fullName evidence="3">Uncharacterized protein</fullName>
    </submittedName>
</protein>
<dbReference type="AlphaFoldDB" id="A0AAV5T593"/>
<organism evidence="3 4">
    <name type="scientific">Pristionchus entomophagus</name>
    <dbReference type="NCBI Taxonomy" id="358040"/>
    <lineage>
        <taxon>Eukaryota</taxon>
        <taxon>Metazoa</taxon>
        <taxon>Ecdysozoa</taxon>
        <taxon>Nematoda</taxon>
        <taxon>Chromadorea</taxon>
        <taxon>Rhabditida</taxon>
        <taxon>Rhabditina</taxon>
        <taxon>Diplogasteromorpha</taxon>
        <taxon>Diplogasteroidea</taxon>
        <taxon>Neodiplogasteridae</taxon>
        <taxon>Pristionchus</taxon>
    </lineage>
</organism>
<comment type="caution">
    <text evidence="3">The sequence shown here is derived from an EMBL/GenBank/DDBJ whole genome shotgun (WGS) entry which is preliminary data.</text>
</comment>
<keyword evidence="1" id="KW-1133">Transmembrane helix</keyword>
<sequence length="321" mass="35309">MSPLRAVILGLLSLPLLSASPPLAPHSPLPYSLLRLVEFKATDELVERDLALSATPNDGLNSTQSCLGYVDSKVGGAFLCSAKSLFESQFEPRTKLIGSESFDAIRQSLSNVSSTDFPCNHGDPENRDNPSFPSAEVIIALKDGFLLYGCHNYISLALQKPQNSLLSNFAMLKAYKVPHTLIQPRECKGPEADHPPCTLTVVKHEGTLVAEDYVCCCNSSRCAAVIVDQGGWLSPLPLLRFNVELDTELKDGIDGMIYTWEGGKYTIGGNVTSRRRRFFTNLRFAIWDNLMVCMIFFIIIGAMSLLTCFQVFCKDTIVNDA</sequence>
<accession>A0AAV5T593</accession>
<gene>
    <name evidence="3" type="ORF">PENTCL1PPCAC_10959</name>
</gene>
<keyword evidence="4" id="KW-1185">Reference proteome</keyword>
<keyword evidence="1" id="KW-0812">Transmembrane</keyword>
<evidence type="ECO:0000313" key="4">
    <source>
        <dbReference type="Proteomes" id="UP001432027"/>
    </source>
</evidence>
<dbReference type="EMBL" id="BTSX01000003">
    <property type="protein sequence ID" value="GMS88784.1"/>
    <property type="molecule type" value="Genomic_DNA"/>
</dbReference>
<keyword evidence="2" id="KW-0732">Signal</keyword>
<evidence type="ECO:0000256" key="1">
    <source>
        <dbReference type="SAM" id="Phobius"/>
    </source>
</evidence>
<proteinExistence type="predicted"/>
<feature type="transmembrane region" description="Helical" evidence="1">
    <location>
        <begin position="284"/>
        <end position="306"/>
    </location>
</feature>
<evidence type="ECO:0000313" key="3">
    <source>
        <dbReference type="EMBL" id="GMS88784.1"/>
    </source>
</evidence>
<name>A0AAV5T593_9BILA</name>
<feature type="signal peptide" evidence="2">
    <location>
        <begin position="1"/>
        <end position="19"/>
    </location>
</feature>